<dbReference type="PANTHER" id="PTHR33392:SF6">
    <property type="entry name" value="POLYISOPRENYL-TEICHOIC ACID--PEPTIDOGLYCAN TEICHOIC ACID TRANSFERASE TAGU"/>
    <property type="match status" value="1"/>
</dbReference>
<comment type="similarity">
    <text evidence="1">Belongs to the LytR/CpsA/Psr (LCP) family.</text>
</comment>
<comment type="caution">
    <text evidence="4">The sequence shown here is derived from an EMBL/GenBank/DDBJ whole genome shotgun (WGS) entry which is preliminary data.</text>
</comment>
<evidence type="ECO:0000313" key="4">
    <source>
        <dbReference type="EMBL" id="KRK78901.1"/>
    </source>
</evidence>
<feature type="transmembrane region" description="Helical" evidence="2">
    <location>
        <begin position="14"/>
        <end position="34"/>
    </location>
</feature>
<reference evidence="4 5" key="1">
    <citation type="journal article" date="2015" name="Genome Announc.">
        <title>Expanding the biotechnology potential of lactobacilli through comparative genomics of 213 strains and associated genera.</title>
        <authorList>
            <person name="Sun Z."/>
            <person name="Harris H.M."/>
            <person name="McCann A."/>
            <person name="Guo C."/>
            <person name="Argimon S."/>
            <person name="Zhang W."/>
            <person name="Yang X."/>
            <person name="Jeffery I.B."/>
            <person name="Cooney J.C."/>
            <person name="Kagawa T.F."/>
            <person name="Liu W."/>
            <person name="Song Y."/>
            <person name="Salvetti E."/>
            <person name="Wrobel A."/>
            <person name="Rasinkangas P."/>
            <person name="Parkhill J."/>
            <person name="Rea M.C."/>
            <person name="O'Sullivan O."/>
            <person name="Ritari J."/>
            <person name="Douillard F.P."/>
            <person name="Paul Ross R."/>
            <person name="Yang R."/>
            <person name="Briner A.E."/>
            <person name="Felis G.E."/>
            <person name="de Vos W.M."/>
            <person name="Barrangou R."/>
            <person name="Klaenhammer T.R."/>
            <person name="Caufield P.W."/>
            <person name="Cui Y."/>
            <person name="Zhang H."/>
            <person name="O'Toole P.W."/>
        </authorList>
    </citation>
    <scope>NUCLEOTIDE SEQUENCE [LARGE SCALE GENOMIC DNA]</scope>
    <source>
        <strain evidence="4 5">DSM 19682</strain>
    </source>
</reference>
<dbReference type="InterPro" id="IPR050922">
    <property type="entry name" value="LytR/CpsA/Psr_CW_biosynth"/>
</dbReference>
<evidence type="ECO:0000259" key="3">
    <source>
        <dbReference type="Pfam" id="PF03816"/>
    </source>
</evidence>
<dbReference type="eggNOG" id="COG1316">
    <property type="taxonomic scope" value="Bacteria"/>
</dbReference>
<keyword evidence="2" id="KW-1133">Transmembrane helix</keyword>
<dbReference type="AlphaFoldDB" id="A0A0R1K5T2"/>
<gene>
    <name evidence="4" type="ORF">FD03_GL001260</name>
</gene>
<dbReference type="Gene3D" id="3.40.630.190">
    <property type="entry name" value="LCP protein"/>
    <property type="match status" value="1"/>
</dbReference>
<sequence length="349" mass="38687">MHLLEKTMKIFKRIIIGLIVVLVIIGIALGVYVYQGKKALDSIDNNQTSVSQKINEGKPISVLLLGADTGADGRVDRGNSDTMMIVTLNPKTNSSVMYSIPRDTMAEMVGAGKNKKDVQKINAAYNIGKAKMAKNTVGELLGINVDYSVAINMAALKKTVDFVDGVTVTTPIKVSFDGITIPKGTHHLNGKQALTYVRMRYEDPRGDYGRQLRQQQVLKAVVKKLQQPQYLVKLPSLITTLGPDINTDLTDKQMETFPVKYHGAGKKMTSKQLQGQSAWINGSSYQILSNSTMQRASDKLRDNLGLKQQKLNNTETRLNKLNAEFFNNPDSTDYDTHGLDTTYYTDNTY</sequence>
<evidence type="ECO:0000256" key="2">
    <source>
        <dbReference type="SAM" id="Phobius"/>
    </source>
</evidence>
<evidence type="ECO:0000313" key="5">
    <source>
        <dbReference type="Proteomes" id="UP000051248"/>
    </source>
</evidence>
<dbReference type="NCBIfam" id="TIGR00350">
    <property type="entry name" value="lytR_cpsA_psr"/>
    <property type="match status" value="1"/>
</dbReference>
<keyword evidence="2" id="KW-0472">Membrane</keyword>
<dbReference type="PANTHER" id="PTHR33392">
    <property type="entry name" value="POLYISOPRENYL-TEICHOIC ACID--PEPTIDOGLYCAN TEICHOIC ACID TRANSFERASE TAGU"/>
    <property type="match status" value="1"/>
</dbReference>
<protein>
    <submittedName>
        <fullName evidence="4">LytR family transcriptional regulator</fullName>
    </submittedName>
</protein>
<proteinExistence type="inferred from homology"/>
<accession>A0A0R1K5T2</accession>
<keyword evidence="5" id="KW-1185">Reference proteome</keyword>
<dbReference type="Pfam" id="PF03816">
    <property type="entry name" value="LytR_cpsA_psr"/>
    <property type="match status" value="1"/>
</dbReference>
<keyword evidence="2" id="KW-0812">Transmembrane</keyword>
<dbReference type="InterPro" id="IPR004474">
    <property type="entry name" value="LytR_CpsA_psr"/>
</dbReference>
<feature type="domain" description="Cell envelope-related transcriptional attenuator" evidence="3">
    <location>
        <begin position="79"/>
        <end position="226"/>
    </location>
</feature>
<name>A0A0R1K5T2_9LACO</name>
<dbReference type="PATRIC" id="fig|1423775.4.peg.1290"/>
<dbReference type="EMBL" id="AZDZ01000019">
    <property type="protein sequence ID" value="KRK78901.1"/>
    <property type="molecule type" value="Genomic_DNA"/>
</dbReference>
<dbReference type="STRING" id="1423775.FD03_GL001260"/>
<dbReference type="Proteomes" id="UP000051248">
    <property type="component" value="Unassembled WGS sequence"/>
</dbReference>
<evidence type="ECO:0000256" key="1">
    <source>
        <dbReference type="ARBA" id="ARBA00006068"/>
    </source>
</evidence>
<organism evidence="4 5">
    <name type="scientific">Companilactobacillus nodensis DSM 19682 = JCM 14932 = NBRC 107160</name>
    <dbReference type="NCBI Taxonomy" id="1423775"/>
    <lineage>
        <taxon>Bacteria</taxon>
        <taxon>Bacillati</taxon>
        <taxon>Bacillota</taxon>
        <taxon>Bacilli</taxon>
        <taxon>Lactobacillales</taxon>
        <taxon>Lactobacillaceae</taxon>
        <taxon>Companilactobacillus</taxon>
    </lineage>
</organism>